<dbReference type="Proteomes" id="UP001518140">
    <property type="component" value="Unassembled WGS sequence"/>
</dbReference>
<gene>
    <name evidence="1" type="ORF">G6048_06585</name>
</gene>
<name>A0ABX0DPZ7_9ACTN</name>
<protein>
    <submittedName>
        <fullName evidence="1">Uncharacterized protein</fullName>
    </submittedName>
</protein>
<organism evidence="1 2">
    <name type="scientific">Streptomyces ureilyticus</name>
    <dbReference type="NCBI Taxonomy" id="1775131"/>
    <lineage>
        <taxon>Bacteria</taxon>
        <taxon>Bacillati</taxon>
        <taxon>Actinomycetota</taxon>
        <taxon>Actinomycetes</taxon>
        <taxon>Kitasatosporales</taxon>
        <taxon>Streptomycetaceae</taxon>
        <taxon>Streptomyces</taxon>
    </lineage>
</organism>
<dbReference type="EMBL" id="JAAKZX010000013">
    <property type="protein sequence ID" value="NGO41854.1"/>
    <property type="molecule type" value="Genomic_DNA"/>
</dbReference>
<keyword evidence="2" id="KW-1185">Reference proteome</keyword>
<reference evidence="1 2" key="1">
    <citation type="submission" date="2020-02" db="EMBL/GenBank/DDBJ databases">
        <title>Whole-genome analyses of novel actinobacteria.</title>
        <authorList>
            <person name="Sahin N."/>
            <person name="Tokatli A."/>
        </authorList>
    </citation>
    <scope>NUCLEOTIDE SEQUENCE [LARGE SCALE GENOMIC DNA]</scope>
    <source>
        <strain evidence="1 2">YC419</strain>
    </source>
</reference>
<proteinExistence type="predicted"/>
<dbReference type="RefSeq" id="WP_165338464.1">
    <property type="nucleotide sequence ID" value="NZ_JAAKZX010000013.1"/>
</dbReference>
<evidence type="ECO:0000313" key="1">
    <source>
        <dbReference type="EMBL" id="NGO41854.1"/>
    </source>
</evidence>
<comment type="caution">
    <text evidence="1">The sequence shown here is derived from an EMBL/GenBank/DDBJ whole genome shotgun (WGS) entry which is preliminary data.</text>
</comment>
<accession>A0ABX0DPZ7</accession>
<evidence type="ECO:0000313" key="2">
    <source>
        <dbReference type="Proteomes" id="UP001518140"/>
    </source>
</evidence>
<sequence>MPWPTERAATVFDVLGPVYEQAFAHAEAHLASLEWLLGRLALGSRMLDVGSGTGRCPTGAVSPHRSDNDGSGFCGEDSVTDWQALTCAADFR</sequence>